<feature type="transmembrane region" description="Helical" evidence="1">
    <location>
        <begin position="221"/>
        <end position="238"/>
    </location>
</feature>
<keyword evidence="1" id="KW-0472">Membrane</keyword>
<accession>A0A8B8F340</accession>
<feature type="transmembrane region" description="Helical" evidence="1">
    <location>
        <begin position="259"/>
        <end position="275"/>
    </location>
</feature>
<organism evidence="2 3">
    <name type="scientific">Sipha flava</name>
    <name type="common">yellow sugarcane aphid</name>
    <dbReference type="NCBI Taxonomy" id="143950"/>
    <lineage>
        <taxon>Eukaryota</taxon>
        <taxon>Metazoa</taxon>
        <taxon>Ecdysozoa</taxon>
        <taxon>Arthropoda</taxon>
        <taxon>Hexapoda</taxon>
        <taxon>Insecta</taxon>
        <taxon>Pterygota</taxon>
        <taxon>Neoptera</taxon>
        <taxon>Paraneoptera</taxon>
        <taxon>Hemiptera</taxon>
        <taxon>Sternorrhyncha</taxon>
        <taxon>Aphidomorpha</taxon>
        <taxon>Aphidoidea</taxon>
        <taxon>Aphididae</taxon>
        <taxon>Sipha</taxon>
    </lineage>
</organism>
<keyword evidence="1" id="KW-0812">Transmembrane</keyword>
<dbReference type="GeneID" id="112679491"/>
<dbReference type="PANTHER" id="PTHR39074:SF1">
    <property type="entry name" value="AGAP007547-PA"/>
    <property type="match status" value="1"/>
</dbReference>
<sequence length="276" mass="32405">MKSDRLSRLLPMMVLTGVLKRAQCLALLMPVLLPAIHILVLDKFWSDFNVNVNKEHCTCSCWDTVFKGPYEAGVAKYKHMYFNATYNTFKIWVITMVCAIILYECTKNIVSICFDRQLRYKMVLLFILSMFSHYYSWWSFVNYWNDDFYSQWNHQIFFTITELYSTCIVYKICDRRKEINKGHLFSIIAVGLMHMLAAGFDQFVINVIGGHGYAHQVIRDLFLMIPDILSIIIPLWELKDRRLTIKSRYEEDPSSFKEILLLVMIVISGLIIVSLL</sequence>
<evidence type="ECO:0000256" key="1">
    <source>
        <dbReference type="SAM" id="Phobius"/>
    </source>
</evidence>
<dbReference type="Proteomes" id="UP000694846">
    <property type="component" value="Unplaced"/>
</dbReference>
<feature type="transmembrane region" description="Helical" evidence="1">
    <location>
        <begin position="118"/>
        <end position="136"/>
    </location>
</feature>
<feature type="transmembrane region" description="Helical" evidence="1">
    <location>
        <begin position="185"/>
        <end position="209"/>
    </location>
</feature>
<proteinExistence type="predicted"/>
<feature type="transmembrane region" description="Helical" evidence="1">
    <location>
        <begin position="156"/>
        <end position="173"/>
    </location>
</feature>
<dbReference type="PANTHER" id="PTHR39074">
    <property type="entry name" value="AGAP007547-PA"/>
    <property type="match status" value="1"/>
</dbReference>
<keyword evidence="2" id="KW-1185">Reference proteome</keyword>
<protein>
    <submittedName>
        <fullName evidence="3">Uncharacterized protein LOC112679491</fullName>
    </submittedName>
</protein>
<evidence type="ECO:0000313" key="2">
    <source>
        <dbReference type="Proteomes" id="UP000694846"/>
    </source>
</evidence>
<keyword evidence="1" id="KW-1133">Transmembrane helix</keyword>
<gene>
    <name evidence="3" type="primary">LOC112679491</name>
</gene>
<dbReference type="OrthoDB" id="10015560at2759"/>
<dbReference type="AlphaFoldDB" id="A0A8B8F340"/>
<dbReference type="RefSeq" id="XP_025405103.1">
    <property type="nucleotide sequence ID" value="XM_025549318.1"/>
</dbReference>
<evidence type="ECO:0000313" key="3">
    <source>
        <dbReference type="RefSeq" id="XP_025405103.1"/>
    </source>
</evidence>
<name>A0A8B8F340_9HEMI</name>
<feature type="transmembrane region" description="Helical" evidence="1">
    <location>
        <begin position="89"/>
        <end position="106"/>
    </location>
</feature>
<reference evidence="3" key="1">
    <citation type="submission" date="2025-08" db="UniProtKB">
        <authorList>
            <consortium name="RefSeq"/>
        </authorList>
    </citation>
    <scope>IDENTIFICATION</scope>
    <source>
        <tissue evidence="3">Whole body</tissue>
    </source>
</reference>
<feature type="transmembrane region" description="Helical" evidence="1">
    <location>
        <begin position="21"/>
        <end position="40"/>
    </location>
</feature>